<dbReference type="PANTHER" id="PTHR11733:SF167">
    <property type="entry name" value="FI17812P1-RELATED"/>
    <property type="match status" value="1"/>
</dbReference>
<keyword evidence="12" id="KW-1185">Reference proteome</keyword>
<dbReference type="Pfam" id="PF01431">
    <property type="entry name" value="Peptidase_M13"/>
    <property type="match status" value="1"/>
</dbReference>
<comment type="similarity">
    <text evidence="2">Belongs to the peptidase M13 family.</text>
</comment>
<dbReference type="EMBL" id="MDEG01000011">
    <property type="protein sequence ID" value="PPU97003.1"/>
    <property type="molecule type" value="Genomic_DNA"/>
</dbReference>
<sequence length="707" mass="76237">MTFRNPQMLLLTLAVSAALSGCSKPEAAAPAADTAKTEAAAPAPAAAPAELKLDTSKLPPYNAFSANDLDPSKDACSDFAGYVNGKWLAANEIPKDRSSWGAFSILDERSVAVQHQLAEQAAAAANAQGVDKIVGDFWASGMDEAKVNAQGIAPLKADLAAIDGLKDGPAVAEYLRQSAAKGENGLFGFGAEADFKNSSMNMAYAMQGGLGLPDRGYYFDADKKDKLNAYQVHVAKVLELSGLPAAAAATQSKDVVALETRLAKVSKSSEQMSRDAELAYNPIAPAAADKLTPNFPWTKFFESQGVAVPETFSLAIPAFHQEVSKALGDTDASVWRAYLRFHTVDSAAPYLSDAFAQESFAFYGKELNGQAEIKPRWKRVLGSIEDGAGEAMGQMYVKVAFSADAKATMQQLVDNLRQALKARIENVTWMSPETKAKAIAKWETFTPKIGYPDKWRDYSGLRTQRDSYLDNVRAATAFNYTYNLGKIGKPVDKTEWGMTPQTVNAYYNPLQNEIVFPAAILQPPFFDPTADDAFNFGGIGAVIGHEMTHGYDDQGARFGPTGNFENWWTPADAKNFAALTGKLVKQFDAYKVDGKPVNGKLTLGENIADLGGLSTAYDAMKKATAGKDDPKVGGMTRDQNFFLNWATVWRTKYTPQNAMVRLATDPHAPAQFRAMGAPSNLPAFAAAFQCKAGSPMVRAGDRQVVIW</sequence>
<feature type="domain" description="Peptidase M13 C-terminal" evidence="9">
    <location>
        <begin position="504"/>
        <end position="703"/>
    </location>
</feature>
<dbReference type="GO" id="GO:0005886">
    <property type="term" value="C:plasma membrane"/>
    <property type="evidence" value="ECO:0007669"/>
    <property type="project" value="TreeGrafter"/>
</dbReference>
<dbReference type="SUPFAM" id="SSF55486">
    <property type="entry name" value="Metalloproteases ('zincins'), catalytic domain"/>
    <property type="match status" value="1"/>
</dbReference>
<feature type="signal peptide" evidence="8">
    <location>
        <begin position="1"/>
        <end position="28"/>
    </location>
</feature>
<dbReference type="Pfam" id="PF05649">
    <property type="entry name" value="Peptidase_M13_N"/>
    <property type="match status" value="1"/>
</dbReference>
<evidence type="ECO:0000256" key="1">
    <source>
        <dbReference type="ARBA" id="ARBA00001947"/>
    </source>
</evidence>
<organism evidence="11 12">
    <name type="scientific">Xanthomonas hyacinthi</name>
    <dbReference type="NCBI Taxonomy" id="56455"/>
    <lineage>
        <taxon>Bacteria</taxon>
        <taxon>Pseudomonadati</taxon>
        <taxon>Pseudomonadota</taxon>
        <taxon>Gammaproteobacteria</taxon>
        <taxon>Lysobacterales</taxon>
        <taxon>Lysobacteraceae</taxon>
        <taxon>Xanthomonas</taxon>
    </lineage>
</organism>
<protein>
    <submittedName>
        <fullName evidence="11">Peptidase</fullName>
    </submittedName>
</protein>
<dbReference type="InterPro" id="IPR042089">
    <property type="entry name" value="Peptidase_M13_dom_2"/>
</dbReference>
<keyword evidence="8" id="KW-0732">Signal</keyword>
<keyword evidence="6" id="KW-0862">Zinc</keyword>
<dbReference type="AlphaFoldDB" id="A0A2S7EV28"/>
<dbReference type="Gene3D" id="3.40.390.10">
    <property type="entry name" value="Collagenase (Catalytic Domain)"/>
    <property type="match status" value="1"/>
</dbReference>
<dbReference type="PRINTS" id="PR00786">
    <property type="entry name" value="NEPRILYSIN"/>
</dbReference>
<evidence type="ECO:0000256" key="5">
    <source>
        <dbReference type="ARBA" id="ARBA00022801"/>
    </source>
</evidence>
<dbReference type="PANTHER" id="PTHR11733">
    <property type="entry name" value="ZINC METALLOPROTEASE FAMILY M13 NEPRILYSIN-RELATED"/>
    <property type="match status" value="1"/>
</dbReference>
<evidence type="ECO:0000256" key="6">
    <source>
        <dbReference type="ARBA" id="ARBA00022833"/>
    </source>
</evidence>
<evidence type="ECO:0000313" key="11">
    <source>
        <dbReference type="EMBL" id="PPU97003.1"/>
    </source>
</evidence>
<proteinExistence type="inferred from homology"/>
<reference evidence="12" key="1">
    <citation type="submission" date="2016-08" db="EMBL/GenBank/DDBJ databases">
        <authorList>
            <person name="Merda D."/>
            <person name="Briand M."/>
            <person name="Taghouti G."/>
            <person name="Carrere S."/>
            <person name="Gouzy J."/>
            <person name="Portier P."/>
            <person name="Jacques M.-A."/>
            <person name="Fischer-Le Saux M."/>
        </authorList>
    </citation>
    <scope>NUCLEOTIDE SEQUENCE [LARGE SCALE GENOMIC DNA]</scope>
    <source>
        <strain evidence="12">CFBP1156</strain>
    </source>
</reference>
<dbReference type="Proteomes" id="UP000238261">
    <property type="component" value="Unassembled WGS sequence"/>
</dbReference>
<dbReference type="PROSITE" id="PS51885">
    <property type="entry name" value="NEPRILYSIN"/>
    <property type="match status" value="1"/>
</dbReference>
<dbReference type="CDD" id="cd08662">
    <property type="entry name" value="M13"/>
    <property type="match status" value="1"/>
</dbReference>
<dbReference type="InterPro" id="IPR018497">
    <property type="entry name" value="Peptidase_M13_C"/>
</dbReference>
<evidence type="ECO:0000256" key="7">
    <source>
        <dbReference type="ARBA" id="ARBA00023049"/>
    </source>
</evidence>
<name>A0A2S7EV28_9XANT</name>
<dbReference type="Gene3D" id="1.10.1380.10">
    <property type="entry name" value="Neutral endopeptidase , domain2"/>
    <property type="match status" value="1"/>
</dbReference>
<dbReference type="InterPro" id="IPR024079">
    <property type="entry name" value="MetalloPept_cat_dom_sf"/>
</dbReference>
<keyword evidence="7" id="KW-0482">Metalloprotease</keyword>
<evidence type="ECO:0000256" key="2">
    <source>
        <dbReference type="ARBA" id="ARBA00007357"/>
    </source>
</evidence>
<dbReference type="InterPro" id="IPR008753">
    <property type="entry name" value="Peptidase_M13_N"/>
</dbReference>
<evidence type="ECO:0000256" key="4">
    <source>
        <dbReference type="ARBA" id="ARBA00022723"/>
    </source>
</evidence>
<evidence type="ECO:0000256" key="8">
    <source>
        <dbReference type="SAM" id="SignalP"/>
    </source>
</evidence>
<evidence type="ECO:0000256" key="3">
    <source>
        <dbReference type="ARBA" id="ARBA00022670"/>
    </source>
</evidence>
<dbReference type="OrthoDB" id="9775677at2"/>
<keyword evidence="5" id="KW-0378">Hydrolase</keyword>
<gene>
    <name evidence="11" type="ORF">XhyaCFBP1156_13245</name>
</gene>
<feature type="domain" description="Peptidase M13 N-terminal" evidence="10">
    <location>
        <begin position="76"/>
        <end position="452"/>
    </location>
</feature>
<comment type="caution">
    <text evidence="11">The sequence shown here is derived from an EMBL/GenBank/DDBJ whole genome shotgun (WGS) entry which is preliminary data.</text>
</comment>
<dbReference type="PROSITE" id="PS51257">
    <property type="entry name" value="PROKAR_LIPOPROTEIN"/>
    <property type="match status" value="1"/>
</dbReference>
<feature type="chain" id="PRO_5015436106" evidence="8">
    <location>
        <begin position="29"/>
        <end position="707"/>
    </location>
</feature>
<evidence type="ECO:0000313" key="12">
    <source>
        <dbReference type="Proteomes" id="UP000238261"/>
    </source>
</evidence>
<keyword evidence="3" id="KW-0645">Protease</keyword>
<dbReference type="InterPro" id="IPR000718">
    <property type="entry name" value="Peptidase_M13"/>
</dbReference>
<keyword evidence="4" id="KW-0479">Metal-binding</keyword>
<dbReference type="GO" id="GO:0004222">
    <property type="term" value="F:metalloendopeptidase activity"/>
    <property type="evidence" value="ECO:0007669"/>
    <property type="project" value="InterPro"/>
</dbReference>
<evidence type="ECO:0000259" key="10">
    <source>
        <dbReference type="Pfam" id="PF05649"/>
    </source>
</evidence>
<evidence type="ECO:0000259" key="9">
    <source>
        <dbReference type="Pfam" id="PF01431"/>
    </source>
</evidence>
<dbReference type="GO" id="GO:0046872">
    <property type="term" value="F:metal ion binding"/>
    <property type="evidence" value="ECO:0007669"/>
    <property type="project" value="UniProtKB-KW"/>
</dbReference>
<dbReference type="GO" id="GO:0016485">
    <property type="term" value="P:protein processing"/>
    <property type="evidence" value="ECO:0007669"/>
    <property type="project" value="TreeGrafter"/>
</dbReference>
<accession>A0A2S7EV28</accession>
<comment type="cofactor">
    <cofactor evidence="1">
        <name>Zn(2+)</name>
        <dbReference type="ChEBI" id="CHEBI:29105"/>
    </cofactor>
</comment>